<reference evidence="3 4" key="1">
    <citation type="submission" date="2018-05" db="EMBL/GenBank/DDBJ databases">
        <title>Genomic Encyclopedia of Archaeal and Bacterial Type Strains, Phase II (KMG-II): from individual species to whole genera.</title>
        <authorList>
            <person name="Goeker M."/>
        </authorList>
    </citation>
    <scope>NUCLEOTIDE SEQUENCE [LARGE SCALE GENOMIC DNA]</scope>
    <source>
        <strain evidence="3 4">DSM 22214</strain>
    </source>
</reference>
<organism evidence="3 4">
    <name type="scientific">Arcicella aurantiaca</name>
    <dbReference type="NCBI Taxonomy" id="591202"/>
    <lineage>
        <taxon>Bacteria</taxon>
        <taxon>Pseudomonadati</taxon>
        <taxon>Bacteroidota</taxon>
        <taxon>Cytophagia</taxon>
        <taxon>Cytophagales</taxon>
        <taxon>Flectobacillaceae</taxon>
        <taxon>Arcicella</taxon>
    </lineage>
</organism>
<accession>A0A316DZ40</accession>
<dbReference type="SUPFAM" id="SSF69318">
    <property type="entry name" value="Integrin alpha N-terminal domain"/>
    <property type="match status" value="2"/>
</dbReference>
<evidence type="ECO:0000259" key="2">
    <source>
        <dbReference type="Pfam" id="PF07593"/>
    </source>
</evidence>
<dbReference type="AlphaFoldDB" id="A0A316DZ40"/>
<dbReference type="Pfam" id="PF13517">
    <property type="entry name" value="FG-GAP_3"/>
    <property type="match status" value="4"/>
</dbReference>
<evidence type="ECO:0000256" key="1">
    <source>
        <dbReference type="ARBA" id="ARBA00022729"/>
    </source>
</evidence>
<dbReference type="EMBL" id="QGGO01000017">
    <property type="protein sequence ID" value="PWK23384.1"/>
    <property type="molecule type" value="Genomic_DNA"/>
</dbReference>
<name>A0A316DZ40_9BACT</name>
<dbReference type="Pfam" id="PF07593">
    <property type="entry name" value="UnbV_ASPIC"/>
    <property type="match status" value="1"/>
</dbReference>
<keyword evidence="4" id="KW-1185">Reference proteome</keyword>
<protein>
    <submittedName>
        <fullName evidence="3">VCBS repeat protein</fullName>
    </submittedName>
</protein>
<dbReference type="RefSeq" id="WP_109743901.1">
    <property type="nucleotide sequence ID" value="NZ_QGGO01000017.1"/>
</dbReference>
<evidence type="ECO:0000313" key="4">
    <source>
        <dbReference type="Proteomes" id="UP000245489"/>
    </source>
</evidence>
<keyword evidence="1" id="KW-0732">Signal</keyword>
<gene>
    <name evidence="3" type="ORF">LV89_03201</name>
</gene>
<feature type="domain" description="ASPIC/UnbV" evidence="2">
    <location>
        <begin position="541"/>
        <end position="608"/>
    </location>
</feature>
<dbReference type="Proteomes" id="UP000245489">
    <property type="component" value="Unassembled WGS sequence"/>
</dbReference>
<dbReference type="PANTHER" id="PTHR16026">
    <property type="entry name" value="CARTILAGE ACIDIC PROTEIN 1"/>
    <property type="match status" value="1"/>
</dbReference>
<dbReference type="Gene3D" id="2.130.10.130">
    <property type="entry name" value="Integrin alpha, N-terminal"/>
    <property type="match status" value="3"/>
</dbReference>
<dbReference type="InterPro" id="IPR013517">
    <property type="entry name" value="FG-GAP"/>
</dbReference>
<sequence length="1107" mass="123405">MKLHFLLFVALIGLNACQKSEPNDTANIEPFKLLVTSETGIDFENKVEDQENFNVLTYRNYYNGGGVAIGDVNNDGMKDIYFTANMSDNKLYLNKGKGEKTTLQFEDITNKAGVKGKKSWCTGVTMADVNADGFLDIYVCYSGGVLKDNKENELFINNGTTKGGVPTFTEKAKEYGLNDAGSTTHASFFDYDLDGDLDCYVLNDSYKSPDKIALTGREKFDEKAEGGDRLYRNDDGKFVNVTQQEGIFSSDIGFGLGISVGDVNGDLYPDIYISNDFWERDYLYINQGNGHGSSPRFKEMLPEKMAYTSLSSMGSDMADINNDGHLDIFSTDMLPPDNQRLKAATKFDDYYLADYRFRNGYHNQMFQNCLQVNNGNGTFQETAFFSGVAATDWSWGALAFDMNLDGQKDLFVSNGVYNDITDSDFVDFIADPSEVKKIVEEKGKYDFRDFVKFLPHNKRKNYAFINQGKLHFENLTSSLNLDQEGYSNGSAYGDLDNDGDFDLVVNNVNMPAFIYQNNAVEEKKNAFVKFKLSGSEKNKFGIGSTVLLYQKGNVQMAQSMSSRGFESSVDSDIIFGLGNNTAIDSVRIIWTDLKTQVLKNVKSNATLTLDYKNAKDIYNPQSIKSQVVFSEISNQIIADATHVENKYVDFDSDRLMPHVLSAEGPKIIEGDVNKDGKNDFILLGAKDGTDKLFLNNGSKFIESKQASFMAQNLSDHISGALFDADTDGDLDFIVGCGGNEYKLGIAGFTTIYYENNGKGEFTKQDSKAPMIKGQISCIKPCDYDNDGDLDLFAGGKAVPGGYGLNPRSFMLQNDGKGHFTDVTNEFTGPIGMVTDAVWADINADKLPDLIVVGEWMPITVFVNESGEFVKPLIIPNSEGWWNTIKMSDIDNDGDMDFMLGNWGQNIKLKASLEKPLNLYVYDFDQNKRPEVVMEWFTQEDSKPYPFASKADLTAQMPALKKTSLKYQEFAQKQVKDLFDNKLLEKAIQKRVVNFSSSVLLNQKGDLVLESLQDEAQMSPIFAIETGDFDKDGITDYFVGGNFYRLKPEMGRHDSFNGGYFKGIGKGKFVYKSSVNSGIGVKGEVRDAIWLDKKLIIARNDASVLIFQ</sequence>
<comment type="caution">
    <text evidence="3">The sequence shown here is derived from an EMBL/GenBank/DDBJ whole genome shotgun (WGS) entry which is preliminary data.</text>
</comment>
<evidence type="ECO:0000313" key="3">
    <source>
        <dbReference type="EMBL" id="PWK23384.1"/>
    </source>
</evidence>
<dbReference type="OrthoDB" id="9816120at2"/>
<dbReference type="InterPro" id="IPR027039">
    <property type="entry name" value="Crtac1"/>
</dbReference>
<dbReference type="InterPro" id="IPR028994">
    <property type="entry name" value="Integrin_alpha_N"/>
</dbReference>
<dbReference type="PANTHER" id="PTHR16026:SF0">
    <property type="entry name" value="CARTILAGE ACIDIC PROTEIN 1"/>
    <property type="match status" value="1"/>
</dbReference>
<dbReference type="InterPro" id="IPR011519">
    <property type="entry name" value="UnbV_ASPIC"/>
</dbReference>
<proteinExistence type="predicted"/>